<name>A0A2L2BPV5_9MICO</name>
<accession>A0A2L2BPV5</accession>
<evidence type="ECO:0000313" key="3">
    <source>
        <dbReference type="Proteomes" id="UP000243077"/>
    </source>
</evidence>
<keyword evidence="3" id="KW-1185">Reference proteome</keyword>
<protein>
    <recommendedName>
        <fullName evidence="4">DUF4149 domain-containing protein</fullName>
    </recommendedName>
</protein>
<gene>
    <name evidence="2" type="ORF">C3B54_11713</name>
</gene>
<dbReference type="OrthoDB" id="7839936at2"/>
<dbReference type="RefSeq" id="WP_104913268.1">
    <property type="nucleotide sequence ID" value="NZ_CP026923.1"/>
</dbReference>
<dbReference type="Proteomes" id="UP000243077">
    <property type="component" value="Chromosome"/>
</dbReference>
<keyword evidence="1" id="KW-0812">Transmembrane</keyword>
<feature type="transmembrane region" description="Helical" evidence="1">
    <location>
        <begin position="42"/>
        <end position="65"/>
    </location>
</feature>
<feature type="transmembrane region" description="Helical" evidence="1">
    <location>
        <begin position="117"/>
        <end position="139"/>
    </location>
</feature>
<feature type="transmembrane region" description="Helical" evidence="1">
    <location>
        <begin position="77"/>
        <end position="97"/>
    </location>
</feature>
<proteinExistence type="predicted"/>
<feature type="transmembrane region" description="Helical" evidence="1">
    <location>
        <begin position="12"/>
        <end position="30"/>
    </location>
</feature>
<sequence>MKFITVAGSAGFFGVMLSIGTGLVPFFYLAGPSAFEEWFATYFVFFLSGVFITSVPAFIGSIALMRRSAKGSHERRLWRNTLLGLVVVYAVTMAVHLPLNFAFWSFELSDAAIIANLGWWSAAHVLRIGGALFASYNAFRAVSLSKEQLV</sequence>
<organism evidence="2 3">
    <name type="scientific">Pontimonas salivibrio</name>
    <dbReference type="NCBI Taxonomy" id="1159327"/>
    <lineage>
        <taxon>Bacteria</taxon>
        <taxon>Bacillati</taxon>
        <taxon>Actinomycetota</taxon>
        <taxon>Actinomycetes</taxon>
        <taxon>Micrococcales</taxon>
        <taxon>Microbacteriaceae</taxon>
        <taxon>Pontimonas</taxon>
    </lineage>
</organism>
<dbReference type="EMBL" id="CP026923">
    <property type="protein sequence ID" value="AVG23695.1"/>
    <property type="molecule type" value="Genomic_DNA"/>
</dbReference>
<evidence type="ECO:0000256" key="1">
    <source>
        <dbReference type="SAM" id="Phobius"/>
    </source>
</evidence>
<dbReference type="AlphaFoldDB" id="A0A2L2BPV5"/>
<dbReference type="KEGG" id="psai:C3B54_11713"/>
<keyword evidence="1" id="KW-1133">Transmembrane helix</keyword>
<evidence type="ECO:0008006" key="4">
    <source>
        <dbReference type="Google" id="ProtNLM"/>
    </source>
</evidence>
<keyword evidence="1" id="KW-0472">Membrane</keyword>
<reference evidence="2 3" key="1">
    <citation type="submission" date="2018-02" db="EMBL/GenBank/DDBJ databases">
        <title>Complete genome of the streamlined marine actinobacterium Pontimonas salivibrio CL-TW6 adapted to coastal planktonic lifestype.</title>
        <authorList>
            <person name="Cho B.C."/>
            <person name="Hardies S.C."/>
            <person name="Jang G.I."/>
            <person name="Hwang C.Y."/>
        </authorList>
    </citation>
    <scope>NUCLEOTIDE SEQUENCE [LARGE SCALE GENOMIC DNA]</scope>
    <source>
        <strain evidence="2 3">CL-TW6</strain>
    </source>
</reference>
<evidence type="ECO:0000313" key="2">
    <source>
        <dbReference type="EMBL" id="AVG23695.1"/>
    </source>
</evidence>